<feature type="region of interest" description="Disordered" evidence="1">
    <location>
        <begin position="79"/>
        <end position="118"/>
    </location>
</feature>
<gene>
    <name evidence="2" type="ORF">GCM10009765_09720</name>
</gene>
<reference evidence="2 3" key="1">
    <citation type="journal article" date="2019" name="Int. J. Syst. Evol. Microbiol.">
        <title>The Global Catalogue of Microorganisms (GCM) 10K type strain sequencing project: providing services to taxonomists for standard genome sequencing and annotation.</title>
        <authorList>
            <consortium name="The Broad Institute Genomics Platform"/>
            <consortium name="The Broad Institute Genome Sequencing Center for Infectious Disease"/>
            <person name="Wu L."/>
            <person name="Ma J."/>
        </authorList>
    </citation>
    <scope>NUCLEOTIDE SEQUENCE [LARGE SCALE GENOMIC DNA]</scope>
    <source>
        <strain evidence="2 3">JCM 14718</strain>
    </source>
</reference>
<evidence type="ECO:0000256" key="1">
    <source>
        <dbReference type="SAM" id="MobiDB-lite"/>
    </source>
</evidence>
<feature type="region of interest" description="Disordered" evidence="1">
    <location>
        <begin position="1"/>
        <end position="24"/>
    </location>
</feature>
<proteinExistence type="predicted"/>
<evidence type="ECO:0008006" key="4">
    <source>
        <dbReference type="Google" id="ProtNLM"/>
    </source>
</evidence>
<name>A0ABN2FZY6_9ACTN</name>
<organism evidence="2 3">
    <name type="scientific">Fodinicola feengrottensis</name>
    <dbReference type="NCBI Taxonomy" id="435914"/>
    <lineage>
        <taxon>Bacteria</taxon>
        <taxon>Bacillati</taxon>
        <taxon>Actinomycetota</taxon>
        <taxon>Actinomycetes</taxon>
        <taxon>Mycobacteriales</taxon>
        <taxon>Fodinicola</taxon>
    </lineage>
</organism>
<dbReference type="Proteomes" id="UP001500618">
    <property type="component" value="Unassembled WGS sequence"/>
</dbReference>
<keyword evidence="3" id="KW-1185">Reference proteome</keyword>
<sequence length="118" mass="12938">MTVPAHSADPTQGASQHRRMPAEEHREIAALTMRELGKLTADQVERLEHPVPVTSNGLPVAWLVPLTPSERRRAEMIAAGKLRPGQPRGLGRWSPLPATGSGPTLSELLLDLREQERT</sequence>
<evidence type="ECO:0000313" key="2">
    <source>
        <dbReference type="EMBL" id="GAA1662318.1"/>
    </source>
</evidence>
<comment type="caution">
    <text evidence="2">The sequence shown here is derived from an EMBL/GenBank/DDBJ whole genome shotgun (WGS) entry which is preliminary data.</text>
</comment>
<accession>A0ABN2FZY6</accession>
<dbReference type="RefSeq" id="WP_163573168.1">
    <property type="nucleotide sequence ID" value="NZ_BAAANY010000003.1"/>
</dbReference>
<dbReference type="EMBL" id="BAAANY010000003">
    <property type="protein sequence ID" value="GAA1662318.1"/>
    <property type="molecule type" value="Genomic_DNA"/>
</dbReference>
<protein>
    <recommendedName>
        <fullName evidence="4">Type II toxin-antitoxin system prevent-host-death family antitoxin</fullName>
    </recommendedName>
</protein>
<evidence type="ECO:0000313" key="3">
    <source>
        <dbReference type="Proteomes" id="UP001500618"/>
    </source>
</evidence>